<organism evidence="1 2">
    <name type="scientific">Marinobacter azerbaijanicus</name>
    <dbReference type="NCBI Taxonomy" id="3050455"/>
    <lineage>
        <taxon>Bacteria</taxon>
        <taxon>Pseudomonadati</taxon>
        <taxon>Pseudomonadota</taxon>
        <taxon>Gammaproteobacteria</taxon>
        <taxon>Pseudomonadales</taxon>
        <taxon>Marinobacteraceae</taxon>
        <taxon>Marinobacter</taxon>
    </lineage>
</organism>
<gene>
    <name evidence="1" type="ORF">QPM17_22815</name>
</gene>
<accession>A0ABT7IJP4</accession>
<dbReference type="CDD" id="cd00448">
    <property type="entry name" value="YjgF_YER057c_UK114_family"/>
    <property type="match status" value="1"/>
</dbReference>
<dbReference type="InterPro" id="IPR035959">
    <property type="entry name" value="RutC-like_sf"/>
</dbReference>
<dbReference type="SUPFAM" id="SSF55298">
    <property type="entry name" value="YjgF-like"/>
    <property type="match status" value="1"/>
</dbReference>
<evidence type="ECO:0000313" key="1">
    <source>
        <dbReference type="EMBL" id="MDL0433977.1"/>
    </source>
</evidence>
<evidence type="ECO:0000313" key="2">
    <source>
        <dbReference type="Proteomes" id="UP001227964"/>
    </source>
</evidence>
<dbReference type="Gene3D" id="3.30.1330.40">
    <property type="entry name" value="RutC-like"/>
    <property type="match status" value="1"/>
</dbReference>
<dbReference type="InterPro" id="IPR006175">
    <property type="entry name" value="YjgF/YER057c/UK114"/>
</dbReference>
<name>A0ABT7IJP4_9GAMM</name>
<sequence length="148" mass="16464">MKPEEKPNMTAHKHLHPAHWKPAVGYANGLMASGRTIHVGGQIGWNGDQIFESDDFVDQVHQALANIKEVLQEAGASPQHLVRLTWFVVDKQEYLARLKEVGAAYRDVLGKHFPAMTMVQVADLIEDRAKVEIEATAVVPNDCSYPKP</sequence>
<keyword evidence="1" id="KW-0378">Hydrolase</keyword>
<comment type="caution">
    <text evidence="1">The sequence shown here is derived from an EMBL/GenBank/DDBJ whole genome shotgun (WGS) entry which is preliminary data.</text>
</comment>
<dbReference type="PANTHER" id="PTHR43857:SF1">
    <property type="entry name" value="YJGH FAMILY PROTEIN"/>
    <property type="match status" value="1"/>
</dbReference>
<dbReference type="EMBL" id="JASSVS010000029">
    <property type="protein sequence ID" value="MDL0433977.1"/>
    <property type="molecule type" value="Genomic_DNA"/>
</dbReference>
<dbReference type="Pfam" id="PF01042">
    <property type="entry name" value="Ribonuc_L-PSP"/>
    <property type="match status" value="1"/>
</dbReference>
<dbReference type="PANTHER" id="PTHR43857">
    <property type="entry name" value="BLR7761 PROTEIN"/>
    <property type="match status" value="1"/>
</dbReference>
<dbReference type="Proteomes" id="UP001227964">
    <property type="component" value="Unassembled WGS sequence"/>
</dbReference>
<reference evidence="1 2" key="1">
    <citation type="submission" date="2023-06" db="EMBL/GenBank/DDBJ databases">
        <title>Marinobacter azerbaijanicus a moderately halophilic, isolated from Urmia Lake in Azerbaijan region of Iran.</title>
        <authorList>
            <person name="Sanchez-Porro C."/>
            <person name="Aghdam E.M."/>
            <person name="Saheb S.M."/>
            <person name="Tarhriz V."/>
            <person name="Kazemi E."/>
            <person name="Ammozegar M.A."/>
            <person name="Ventosa A."/>
            <person name="Hejazi M.S."/>
        </authorList>
    </citation>
    <scope>NUCLEOTIDE SEQUENCE [LARGE SCALE GENOMIC DNA]</scope>
    <source>
        <strain evidence="1 2">TBZ242</strain>
    </source>
</reference>
<dbReference type="GO" id="GO:0016787">
    <property type="term" value="F:hydrolase activity"/>
    <property type="evidence" value="ECO:0007669"/>
    <property type="project" value="UniProtKB-KW"/>
</dbReference>
<keyword evidence="2" id="KW-1185">Reference proteome</keyword>
<proteinExistence type="predicted"/>
<dbReference type="RefSeq" id="WP_285394051.1">
    <property type="nucleotide sequence ID" value="NZ_JASSVS010000029.1"/>
</dbReference>
<dbReference type="EC" id="3.5.-.-" evidence="1"/>
<protein>
    <submittedName>
        <fullName evidence="1">RidA family protein</fullName>
        <ecNumber evidence="1">3.5.-.-</ecNumber>
    </submittedName>
</protein>